<sequence>MESEKSTESELTSTMGNLLSSNTDEKSESCDSTPTSSTDAFTTTSTSHIAADDPISSTSSDALDSGKHPSSANPVINLVREMSGGGNPSPIASDKDLLDMNITDTSTEKITENVDDIVQDLENLLGEPTTSFDFTIRKDLRGANKDIAMELDEFSAELQMLQEKAVEPTTVESKEPSDSVTQSDIDNKINDSVEVSTENDLSELTPHISSTDPKIDANESTSILNEEKLGSLGIEQNVPQLDNEPKSVEENKNNDNISSKCDKEPEDEKQECLDIEQMVPQSGSEEVEKQVIEEEKQQSLDIEQRVSQIDSDPQSVEIIENKESAEEVEEKELKEEKQESLEVEQMVPQLYNEPQCVEEDVSSKSREQAEKKRMIEGGDSIVNISIASLAKIEENKETESDQVDQMTVVSEKLDEKTMEIGREVFKTAEDLKEKREGIKTIEEEKNMEIRCEDSKTVEDREVYNEGIKAIEEDKSMEIGSEDLKTVADTEVNCPEENVEGIKTIEGLKIMEIGNRDLRTVDDSEVNSSEEKSEDIKTNDEEKNMEIGRVENMFKGIEDSEVNTSQEKSMEIISEEQIGSKDLETGEASEAISPDEKSVETIGKRIITVGEEKSMEIIGEGIKTKEIGSKDLKTIEDSEVNSPKEKSLETIGKAIESVKEEKNMEIRSEDFKTVASEVNSPKEKSMNIVDEVINTVEDSEDNNPEVEFVAVAGGESNERTDEKNVEDETEETDLAPIDFIPEPKVMQAEEEPHLPTSSVSDLNVLDKSNVLPTAEEIFAEQDENLETLLAVASLGNVDYNMPPEEFVPEASPELTPFASKELDERIESLFIEKGLSKEQQGDKLKEPLVINVDDTEKHRVYSPKITIKAIKSPEETEEGSKGSLKMTITKQSDNTHSILKIYNPEEESQNQDEPTIPKLIIKPIVQPNEQPQSPKTSKSSKQVFSPSQRSSSPRITIKPIPEPLAPLKITIKPVERQKHSPKLTIKPIVEPVPKVTIKPVLKPQEKDEQIEKSSPKITIKPIVKPQELETTDEDDSVKERIVLKINKGTIPGSSKEEKLTKIKLKFSKEGGHPHIVQDDESPSKRQRIDSEMLPGVTITPITSQHSKLKEMLSRGVDKVVTIDDDDDDVAIVEETRKPSPIVISEESNQDSNNAMRDPMADIPIFEITPGSVKTMNPQPVVEEIVTVPTPRKRGRPRKVPLQVREDFKDPKEDEPPKVVVESTRPKRSCRGQSVRTTLGIKPRKPRGPGRGRGSKRGMGTRSTPTPPEMSPKGSKEPKLASAKEDLLLLSDKTEVKHIEIDEGFHKSPTQSLLAPPQDTSSSTSDRADIVMYEEETRMSAETSSRAQTPAKQVVTSIPSVDLIEESQSSVQSTATTESVKVRKGPRLEVHQEPEGAVISADQLAEYYWSGGGPYMLQEQVAQFLGIKSFKRKYPNIQRRVVDMQERDFIRESGLASEAMCDLGLTAVNTADILDIMYSDFQDKYEEYCKHQRDRQAKDLTNKQKALSLAAMQEKTKMDITQQAVQSAASWNSTFNKTRREQRKACMDLQTLTVHFPKGKMKQINKPKIGHYPVALVPGQFTDYYREFTPTEINNLPLNTMCYNTLIRGRHHEMECDSQTDGSGSESDTSTSDSDSSYSGSSDAEDCTLCKPTPKRLAAAL</sequence>
<feature type="compositionally biased region" description="Basic and acidic residues" evidence="1">
    <location>
        <begin position="1202"/>
        <end position="1215"/>
    </location>
</feature>
<feature type="region of interest" description="Disordered" evidence="1">
    <location>
        <begin position="574"/>
        <end position="597"/>
    </location>
</feature>
<feature type="compositionally biased region" description="Polar residues" evidence="1">
    <location>
        <begin position="207"/>
        <end position="224"/>
    </location>
</feature>
<protein>
    <recommendedName>
        <fullName evidence="4">PHD finger protein 10</fullName>
    </recommendedName>
</protein>
<feature type="compositionally biased region" description="Basic and acidic residues" evidence="1">
    <location>
        <begin position="528"/>
        <end position="546"/>
    </location>
</feature>
<feature type="region of interest" description="Disordered" evidence="1">
    <location>
        <begin position="1"/>
        <end position="73"/>
    </location>
</feature>
<feature type="region of interest" description="Disordered" evidence="1">
    <location>
        <begin position="869"/>
        <end position="960"/>
    </location>
</feature>
<dbReference type="InParanoid" id="D2A2S2"/>
<dbReference type="GO" id="GO:0010485">
    <property type="term" value="F:histone H4 acetyltransferase activity"/>
    <property type="evidence" value="ECO:0000318"/>
    <property type="project" value="GO_Central"/>
</dbReference>
<dbReference type="GO" id="GO:0010484">
    <property type="term" value="F:histone H3 acetyltransferase activity"/>
    <property type="evidence" value="ECO:0000318"/>
    <property type="project" value="GO_Central"/>
</dbReference>
<feature type="compositionally biased region" description="Polar residues" evidence="1">
    <location>
        <begin position="942"/>
        <end position="953"/>
    </location>
</feature>
<feature type="compositionally biased region" description="Basic and acidic residues" evidence="1">
    <location>
        <begin position="870"/>
        <end position="879"/>
    </location>
</feature>
<dbReference type="OrthoDB" id="1903104at2759"/>
<reference evidence="2 3" key="1">
    <citation type="journal article" date="2008" name="Nature">
        <title>The genome of the model beetle and pest Tribolium castaneum.</title>
        <authorList>
            <consortium name="Tribolium Genome Sequencing Consortium"/>
            <person name="Richards S."/>
            <person name="Gibbs R.A."/>
            <person name="Weinstock G.M."/>
            <person name="Brown S.J."/>
            <person name="Denell R."/>
            <person name="Beeman R.W."/>
            <person name="Gibbs R."/>
            <person name="Beeman R.W."/>
            <person name="Brown S.J."/>
            <person name="Bucher G."/>
            <person name="Friedrich M."/>
            <person name="Grimmelikhuijzen C.J."/>
            <person name="Klingler M."/>
            <person name="Lorenzen M."/>
            <person name="Richards S."/>
            <person name="Roth S."/>
            <person name="Schroder R."/>
            <person name="Tautz D."/>
            <person name="Zdobnov E.M."/>
            <person name="Muzny D."/>
            <person name="Gibbs R.A."/>
            <person name="Weinstock G.M."/>
            <person name="Attaway T."/>
            <person name="Bell S."/>
            <person name="Buhay C.J."/>
            <person name="Chandrabose M.N."/>
            <person name="Chavez D."/>
            <person name="Clerk-Blankenburg K.P."/>
            <person name="Cree A."/>
            <person name="Dao M."/>
            <person name="Davis C."/>
            <person name="Chacko J."/>
            <person name="Dinh H."/>
            <person name="Dugan-Rocha S."/>
            <person name="Fowler G."/>
            <person name="Garner T.T."/>
            <person name="Garnes J."/>
            <person name="Gnirke A."/>
            <person name="Hawes A."/>
            <person name="Hernandez J."/>
            <person name="Hines S."/>
            <person name="Holder M."/>
            <person name="Hume J."/>
            <person name="Jhangiani S.N."/>
            <person name="Joshi V."/>
            <person name="Khan Z.M."/>
            <person name="Jackson L."/>
            <person name="Kovar C."/>
            <person name="Kowis A."/>
            <person name="Lee S."/>
            <person name="Lewis L.R."/>
            <person name="Margolis J."/>
            <person name="Morgan M."/>
            <person name="Nazareth L.V."/>
            <person name="Nguyen N."/>
            <person name="Okwuonu G."/>
            <person name="Parker D."/>
            <person name="Richards S."/>
            <person name="Ruiz S.J."/>
            <person name="Santibanez J."/>
            <person name="Savard J."/>
            <person name="Scherer S.E."/>
            <person name="Schneider B."/>
            <person name="Sodergren E."/>
            <person name="Tautz D."/>
            <person name="Vattahil S."/>
            <person name="Villasana D."/>
            <person name="White C.S."/>
            <person name="Wright R."/>
            <person name="Park Y."/>
            <person name="Beeman R.W."/>
            <person name="Lord J."/>
            <person name="Oppert B."/>
            <person name="Lorenzen M."/>
            <person name="Brown S."/>
            <person name="Wang L."/>
            <person name="Savard J."/>
            <person name="Tautz D."/>
            <person name="Richards S."/>
            <person name="Weinstock G."/>
            <person name="Gibbs R.A."/>
            <person name="Liu Y."/>
            <person name="Worley K."/>
            <person name="Weinstock G."/>
            <person name="Elsik C.G."/>
            <person name="Reese J.T."/>
            <person name="Elhaik E."/>
            <person name="Landan G."/>
            <person name="Graur D."/>
            <person name="Arensburger P."/>
            <person name="Atkinson P."/>
            <person name="Beeman R.W."/>
            <person name="Beidler J."/>
            <person name="Brown S.J."/>
            <person name="Demuth J.P."/>
            <person name="Drury D.W."/>
            <person name="Du Y.Z."/>
            <person name="Fujiwara H."/>
            <person name="Lorenzen M."/>
            <person name="Maselli V."/>
            <person name="Osanai M."/>
            <person name="Park Y."/>
            <person name="Robertson H.M."/>
            <person name="Tu Z."/>
            <person name="Wang J.J."/>
            <person name="Wang S."/>
            <person name="Richards S."/>
            <person name="Song H."/>
            <person name="Zhang L."/>
            <person name="Sodergren E."/>
            <person name="Werner D."/>
            <person name="Stanke M."/>
            <person name="Morgenstern B."/>
            <person name="Solovyev V."/>
            <person name="Kosarev P."/>
            <person name="Brown G."/>
            <person name="Chen H.C."/>
            <person name="Ermolaeva O."/>
            <person name="Hlavina W."/>
            <person name="Kapustin Y."/>
            <person name="Kiryutin B."/>
            <person name="Kitts P."/>
            <person name="Maglott D."/>
            <person name="Pruitt K."/>
            <person name="Sapojnikov V."/>
            <person name="Souvorov A."/>
            <person name="Mackey A.J."/>
            <person name="Waterhouse R.M."/>
            <person name="Wyder S."/>
            <person name="Zdobnov E.M."/>
            <person name="Zdobnov E.M."/>
            <person name="Wyder S."/>
            <person name="Kriventseva E.V."/>
            <person name="Kadowaki T."/>
            <person name="Bork P."/>
            <person name="Aranda M."/>
            <person name="Bao R."/>
            <person name="Beermann A."/>
            <person name="Berns N."/>
            <person name="Bolognesi R."/>
            <person name="Bonneton F."/>
            <person name="Bopp D."/>
            <person name="Brown S.J."/>
            <person name="Bucher G."/>
            <person name="Butts T."/>
            <person name="Chaumot A."/>
            <person name="Denell R.E."/>
            <person name="Ferrier D.E."/>
            <person name="Friedrich M."/>
            <person name="Gordon C.M."/>
            <person name="Jindra M."/>
            <person name="Klingler M."/>
            <person name="Lan Q."/>
            <person name="Lattorff H.M."/>
            <person name="Laudet V."/>
            <person name="von Levetsow C."/>
            <person name="Liu Z."/>
            <person name="Lutz R."/>
            <person name="Lynch J.A."/>
            <person name="da Fonseca R.N."/>
            <person name="Posnien N."/>
            <person name="Reuter R."/>
            <person name="Roth S."/>
            <person name="Savard J."/>
            <person name="Schinko J.B."/>
            <person name="Schmitt C."/>
            <person name="Schoppmeier M."/>
            <person name="Schroder R."/>
            <person name="Shippy T.D."/>
            <person name="Simonnet F."/>
            <person name="Marques-Souza H."/>
            <person name="Tautz D."/>
            <person name="Tomoyasu Y."/>
            <person name="Trauner J."/>
            <person name="Van der Zee M."/>
            <person name="Vervoort M."/>
            <person name="Wittkopp N."/>
            <person name="Wimmer E.A."/>
            <person name="Yang X."/>
            <person name="Jones A.K."/>
            <person name="Sattelle D.B."/>
            <person name="Ebert P.R."/>
            <person name="Nelson D."/>
            <person name="Scott J.G."/>
            <person name="Beeman R.W."/>
            <person name="Muthukrishnan S."/>
            <person name="Kramer K.J."/>
            <person name="Arakane Y."/>
            <person name="Beeman R.W."/>
            <person name="Zhu Q."/>
            <person name="Hogenkamp D."/>
            <person name="Dixit R."/>
            <person name="Oppert B."/>
            <person name="Jiang H."/>
            <person name="Zou Z."/>
            <person name="Marshall J."/>
            <person name="Elpidina E."/>
            <person name="Vinokurov K."/>
            <person name="Oppert C."/>
            <person name="Zou Z."/>
            <person name="Evans J."/>
            <person name="Lu Z."/>
            <person name="Zhao P."/>
            <person name="Sumathipala N."/>
            <person name="Altincicek B."/>
            <person name="Vilcinskas A."/>
            <person name="Williams M."/>
            <person name="Hultmark D."/>
            <person name="Hetru C."/>
            <person name="Jiang H."/>
            <person name="Grimmelikhuijzen C.J."/>
            <person name="Hauser F."/>
            <person name="Cazzamali G."/>
            <person name="Williamson M."/>
            <person name="Park Y."/>
            <person name="Li B."/>
            <person name="Tanaka Y."/>
            <person name="Predel R."/>
            <person name="Neupert S."/>
            <person name="Schachtner J."/>
            <person name="Verleyen P."/>
            <person name="Raible F."/>
            <person name="Bork P."/>
            <person name="Friedrich M."/>
            <person name="Walden K.K."/>
            <person name="Robertson H.M."/>
            <person name="Angeli S."/>
            <person name="Foret S."/>
            <person name="Bucher G."/>
            <person name="Schuetz S."/>
            <person name="Maleszka R."/>
            <person name="Wimmer E.A."/>
            <person name="Beeman R.W."/>
            <person name="Lorenzen M."/>
            <person name="Tomoyasu Y."/>
            <person name="Miller S.C."/>
            <person name="Grossmann D."/>
            <person name="Bucher G."/>
        </authorList>
    </citation>
    <scope>NUCLEOTIDE SEQUENCE [LARGE SCALE GENOMIC DNA]</scope>
    <source>
        <strain evidence="2 3">Georgia GA2</strain>
    </source>
</reference>
<feature type="region of interest" description="Disordered" evidence="1">
    <location>
        <begin position="163"/>
        <end position="271"/>
    </location>
</feature>
<dbReference type="Proteomes" id="UP000007266">
    <property type="component" value="Linkage group 4"/>
</dbReference>
<accession>D2A2S2</accession>
<evidence type="ECO:0000256" key="1">
    <source>
        <dbReference type="SAM" id="MobiDB-lite"/>
    </source>
</evidence>
<feature type="region of interest" description="Disordered" evidence="1">
    <location>
        <begin position="999"/>
        <end position="1033"/>
    </location>
</feature>
<feature type="compositionally biased region" description="Low complexity" evidence="1">
    <location>
        <begin position="32"/>
        <end position="47"/>
    </location>
</feature>
<feature type="region of interest" description="Disordered" evidence="1">
    <location>
        <begin position="711"/>
        <end position="737"/>
    </location>
</feature>
<feature type="compositionally biased region" description="Polar residues" evidence="1">
    <location>
        <begin position="55"/>
        <end position="73"/>
    </location>
</feature>
<feature type="compositionally biased region" description="Polar residues" evidence="1">
    <location>
        <begin position="885"/>
        <end position="896"/>
    </location>
</feature>
<dbReference type="GO" id="GO:0003682">
    <property type="term" value="F:chromatin binding"/>
    <property type="evidence" value="ECO:0000318"/>
    <property type="project" value="GO_Central"/>
</dbReference>
<organism evidence="2 3">
    <name type="scientific">Tribolium castaneum</name>
    <name type="common">Red flour beetle</name>
    <dbReference type="NCBI Taxonomy" id="7070"/>
    <lineage>
        <taxon>Eukaryota</taxon>
        <taxon>Metazoa</taxon>
        <taxon>Ecdysozoa</taxon>
        <taxon>Arthropoda</taxon>
        <taxon>Hexapoda</taxon>
        <taxon>Insecta</taxon>
        <taxon>Pterygota</taxon>
        <taxon>Neoptera</taxon>
        <taxon>Endopterygota</taxon>
        <taxon>Coleoptera</taxon>
        <taxon>Polyphaga</taxon>
        <taxon>Cucujiformia</taxon>
        <taxon>Tenebrionidae</taxon>
        <taxon>Tenebrionidae incertae sedis</taxon>
        <taxon>Tribolium</taxon>
    </lineage>
</organism>
<dbReference type="eggNOG" id="KOG1512">
    <property type="taxonomic scope" value="Eukaryota"/>
</dbReference>
<dbReference type="GO" id="GO:0005634">
    <property type="term" value="C:nucleus"/>
    <property type="evidence" value="ECO:0000318"/>
    <property type="project" value="GO_Central"/>
</dbReference>
<keyword evidence="3" id="KW-1185">Reference proteome</keyword>
<dbReference type="KEGG" id="tca:656013"/>
<proteinExistence type="predicted"/>
<reference evidence="2 3" key="2">
    <citation type="journal article" date="2010" name="Nucleic Acids Res.">
        <title>BeetleBase in 2010: revisions to provide comprehensive genomic information for Tribolium castaneum.</title>
        <authorList>
            <person name="Kim H.S."/>
            <person name="Murphy T."/>
            <person name="Xia J."/>
            <person name="Caragea D."/>
            <person name="Park Y."/>
            <person name="Beeman R.W."/>
            <person name="Lorenzen M.D."/>
            <person name="Butcher S."/>
            <person name="Manak J.R."/>
            <person name="Brown S.J."/>
        </authorList>
    </citation>
    <scope>GENOME REANNOTATION</scope>
    <source>
        <strain evidence="2 3">Georgia GA2</strain>
    </source>
</reference>
<evidence type="ECO:0000313" key="3">
    <source>
        <dbReference type="Proteomes" id="UP000007266"/>
    </source>
</evidence>
<feature type="region of interest" description="Disordered" evidence="1">
    <location>
        <begin position="1612"/>
        <end position="1647"/>
    </location>
</feature>
<feature type="compositionally biased region" description="Basic and acidic residues" evidence="1">
    <location>
        <begin position="243"/>
        <end position="253"/>
    </location>
</feature>
<feature type="compositionally biased region" description="Basic and acidic residues" evidence="1">
    <location>
        <begin position="321"/>
        <end position="340"/>
    </location>
</feature>
<feature type="compositionally biased region" description="Polar residues" evidence="1">
    <location>
        <begin position="1306"/>
        <end position="1323"/>
    </location>
</feature>
<feature type="compositionally biased region" description="Basic and acidic residues" evidence="1">
    <location>
        <begin position="1002"/>
        <end position="1013"/>
    </location>
</feature>
<feature type="compositionally biased region" description="Basic residues" evidence="1">
    <location>
        <begin position="1240"/>
        <end position="1254"/>
    </location>
</feature>
<dbReference type="STRING" id="7070.D2A2S2"/>
<feature type="compositionally biased region" description="Low complexity" evidence="1">
    <location>
        <begin position="1615"/>
        <end position="1640"/>
    </location>
</feature>
<feature type="compositionally biased region" description="Acidic residues" evidence="1">
    <location>
        <begin position="723"/>
        <end position="732"/>
    </location>
</feature>
<dbReference type="GO" id="GO:0000785">
    <property type="term" value="C:chromatin"/>
    <property type="evidence" value="ECO:0000318"/>
    <property type="project" value="GO_Central"/>
</dbReference>
<feature type="compositionally biased region" description="Low complexity" evidence="1">
    <location>
        <begin position="929"/>
        <end position="941"/>
    </location>
</feature>
<dbReference type="GO" id="GO:0036409">
    <property type="term" value="C:histone H3-K14 acetyltransferase complex"/>
    <property type="evidence" value="ECO:0000318"/>
    <property type="project" value="GO_Central"/>
</dbReference>
<feature type="region of interest" description="Disordered" evidence="1">
    <location>
        <begin position="1068"/>
        <end position="1087"/>
    </location>
</feature>
<dbReference type="GO" id="GO:0003712">
    <property type="term" value="F:transcription coregulator activity"/>
    <property type="evidence" value="ECO:0000318"/>
    <property type="project" value="GO_Central"/>
</dbReference>
<dbReference type="CDD" id="cd21085">
    <property type="entry name" value="WH_NTD_PHF10"/>
    <property type="match status" value="1"/>
</dbReference>
<evidence type="ECO:0008006" key="4">
    <source>
        <dbReference type="Google" id="ProtNLM"/>
    </source>
</evidence>
<evidence type="ECO:0000313" key="2">
    <source>
        <dbReference type="EMBL" id="EFA02772.1"/>
    </source>
</evidence>
<dbReference type="GO" id="GO:0006357">
    <property type="term" value="P:regulation of transcription by RNA polymerase II"/>
    <property type="evidence" value="ECO:0000318"/>
    <property type="project" value="GO_Central"/>
</dbReference>
<feature type="region of interest" description="Disordered" evidence="1">
    <location>
        <begin position="321"/>
        <end position="374"/>
    </location>
</feature>
<feature type="region of interest" description="Disordered" evidence="1">
    <location>
        <begin position="1301"/>
        <end position="1324"/>
    </location>
</feature>
<feature type="region of interest" description="Disordered" evidence="1">
    <location>
        <begin position="1184"/>
        <end position="1278"/>
    </location>
</feature>
<gene>
    <name evidence="2" type="primary">AUGUSTUS-3.0.2_08507</name>
    <name evidence="2" type="ORF">TcasGA2_TC008507</name>
</gene>
<name>D2A2S2_TRICA</name>
<dbReference type="EMBL" id="KQ971339">
    <property type="protein sequence ID" value="EFA02772.1"/>
    <property type="molecule type" value="Genomic_DNA"/>
</dbReference>
<feature type="region of interest" description="Disordered" evidence="1">
    <location>
        <begin position="520"/>
        <end position="546"/>
    </location>
</feature>
<feature type="compositionally biased region" description="Basic and acidic residues" evidence="1">
    <location>
        <begin position="361"/>
        <end position="374"/>
    </location>
</feature>
<dbReference type="HOGENOM" id="CLU_242201_0_0_1"/>